<accession>A0A919SVW0</accession>
<protein>
    <recommendedName>
        <fullName evidence="1">STAS domain-containing protein</fullName>
    </recommendedName>
</protein>
<dbReference type="PROSITE" id="PS50801">
    <property type="entry name" value="STAS"/>
    <property type="match status" value="1"/>
</dbReference>
<comment type="caution">
    <text evidence="2">The sequence shown here is derived from an EMBL/GenBank/DDBJ whole genome shotgun (WGS) entry which is preliminary data.</text>
</comment>
<dbReference type="Pfam" id="PF13466">
    <property type="entry name" value="STAS_2"/>
    <property type="match status" value="1"/>
</dbReference>
<dbReference type="RefSeq" id="WP_213001243.1">
    <property type="nucleotide sequence ID" value="NZ_BAAATW010000028.1"/>
</dbReference>
<dbReference type="PANTHER" id="PTHR35849:SF2">
    <property type="entry name" value="BLR2341 PROTEIN"/>
    <property type="match status" value="1"/>
</dbReference>
<evidence type="ECO:0000313" key="3">
    <source>
        <dbReference type="Proteomes" id="UP000680865"/>
    </source>
</evidence>
<proteinExistence type="predicted"/>
<feature type="domain" description="STAS" evidence="1">
    <location>
        <begin position="20"/>
        <end position="104"/>
    </location>
</feature>
<organism evidence="2 3">
    <name type="scientific">Winogradskya consettensis</name>
    <dbReference type="NCBI Taxonomy" id="113560"/>
    <lineage>
        <taxon>Bacteria</taxon>
        <taxon>Bacillati</taxon>
        <taxon>Actinomycetota</taxon>
        <taxon>Actinomycetes</taxon>
        <taxon>Micromonosporales</taxon>
        <taxon>Micromonosporaceae</taxon>
        <taxon>Winogradskya</taxon>
    </lineage>
</organism>
<evidence type="ECO:0000313" key="2">
    <source>
        <dbReference type="EMBL" id="GIM79830.1"/>
    </source>
</evidence>
<dbReference type="Proteomes" id="UP000680865">
    <property type="component" value="Unassembled WGS sequence"/>
</dbReference>
<name>A0A919SVW0_9ACTN</name>
<dbReference type="EMBL" id="BOQP01000040">
    <property type="protein sequence ID" value="GIM79830.1"/>
    <property type="molecule type" value="Genomic_DNA"/>
</dbReference>
<dbReference type="InterPro" id="IPR058548">
    <property type="entry name" value="MlaB-like_STAS"/>
</dbReference>
<keyword evidence="3" id="KW-1185">Reference proteome</keyword>
<gene>
    <name evidence="2" type="ORF">Aco04nite_67510</name>
</gene>
<dbReference type="AlphaFoldDB" id="A0A919SVW0"/>
<reference evidence="2" key="1">
    <citation type="submission" date="2021-03" db="EMBL/GenBank/DDBJ databases">
        <title>Whole genome shotgun sequence of Actinoplanes consettensis NBRC 14913.</title>
        <authorList>
            <person name="Komaki H."/>
            <person name="Tamura T."/>
        </authorList>
    </citation>
    <scope>NUCLEOTIDE SEQUENCE</scope>
    <source>
        <strain evidence="2">NBRC 14913</strain>
    </source>
</reference>
<dbReference type="SUPFAM" id="SSF52091">
    <property type="entry name" value="SpoIIaa-like"/>
    <property type="match status" value="1"/>
</dbReference>
<evidence type="ECO:0000259" key="1">
    <source>
        <dbReference type="PROSITE" id="PS50801"/>
    </source>
</evidence>
<dbReference type="PANTHER" id="PTHR35849">
    <property type="entry name" value="BLR2341 PROTEIN"/>
    <property type="match status" value="1"/>
</dbReference>
<dbReference type="InterPro" id="IPR052746">
    <property type="entry name" value="MlaB_ABC_Transporter"/>
</dbReference>
<dbReference type="InterPro" id="IPR036513">
    <property type="entry name" value="STAS_dom_sf"/>
</dbReference>
<sequence length="104" mass="11624">MMTLRCTPFTVTYSEFPSRLRLAGELDMQTLPVLDRALEELLDAAGHGWIDLTGLTFMDVGGMRALALAARAMREARRELHLTGAAPNLHTMARILGWSHIFQQ</sequence>
<dbReference type="Gene3D" id="3.30.750.24">
    <property type="entry name" value="STAS domain"/>
    <property type="match status" value="1"/>
</dbReference>
<dbReference type="CDD" id="cd07043">
    <property type="entry name" value="STAS_anti-anti-sigma_factors"/>
    <property type="match status" value="1"/>
</dbReference>
<dbReference type="InterPro" id="IPR002645">
    <property type="entry name" value="STAS_dom"/>
</dbReference>